<sequence length="641" mass="70154">MPLSRPSSKPMRTGIAVLGAMAIAGSTLTTLAVQTATAAPATAAHADRNDRHESNDWDANAYRGEVEVVPADEDTADEGRLLTGRVFLDGDRDSRSDGRERGLAGVVVSNGRDVVTTDRHGRYRLPAYDNMTVFITQPSGYQVPVDEHNVAQFHYNHLPAGSPQLRYGGIEPTGPLPEAVNFPLVKSRATKDPEQHCLIAGDLQTYDKEEVGYARAGAISDLSRRNDYTGCGALFIGDVVGDDLSLYPDVKGLTAELNGPVRFLPGNHDLDFDAKTAEHSFDTFRAQMAPAYYSYDVGRTHVIALNTVRYPCTPDVDNADGRHTNCNDPENSPSYNGRLDEKQLEWLEQDLAKVPSDKLVVVAGHIPLLTFADEGSARHQVDQVREVYDLLEGRRAVSVAGHTHSVENMKTGDLFKGWRDLFGVEGLPFPHITAGAISGDWYSGELTDKGYPVAVGRDGARPGVLTLDIKGNSFKERFTVTGEKDDVQMQLGVNSPTYRQWYIDRRAWNADKQGEAPELGDPTVVSRDDLTGTTWLTTNFWMGSTGSKVKVSIDGGRAREAVRTQQARGEDQLIGPEWSDPHAAAQQLVNGGSVADRTMHLWRLELPSGLEAGTHRAKVTATDSHGRSFTETLRFTVVEER</sequence>
<dbReference type="EMBL" id="BAAAUH010000022">
    <property type="protein sequence ID" value="GAA3181252.1"/>
    <property type="molecule type" value="Genomic_DNA"/>
</dbReference>
<dbReference type="InterPro" id="IPR051918">
    <property type="entry name" value="STPP_CPPED1"/>
</dbReference>
<dbReference type="PANTHER" id="PTHR43143">
    <property type="entry name" value="METALLOPHOSPHOESTERASE, CALCINEURIN SUPERFAMILY"/>
    <property type="match status" value="1"/>
</dbReference>
<feature type="compositionally biased region" description="Polar residues" evidence="1">
    <location>
        <begin position="326"/>
        <end position="335"/>
    </location>
</feature>
<feature type="domain" description="Calcineurin-like phosphoesterase N-terminal" evidence="5">
    <location>
        <begin position="99"/>
        <end position="157"/>
    </location>
</feature>
<evidence type="ECO:0000313" key="7">
    <source>
        <dbReference type="Proteomes" id="UP001501866"/>
    </source>
</evidence>
<dbReference type="SUPFAM" id="SSF56300">
    <property type="entry name" value="Metallo-dependent phosphatases"/>
    <property type="match status" value="1"/>
</dbReference>
<feature type="compositionally biased region" description="Basic and acidic residues" evidence="1">
    <location>
        <begin position="45"/>
        <end position="55"/>
    </location>
</feature>
<evidence type="ECO:0000259" key="4">
    <source>
        <dbReference type="Pfam" id="PF16370"/>
    </source>
</evidence>
<evidence type="ECO:0000259" key="3">
    <source>
        <dbReference type="Pfam" id="PF00149"/>
    </source>
</evidence>
<evidence type="ECO:0000256" key="2">
    <source>
        <dbReference type="SAM" id="SignalP"/>
    </source>
</evidence>
<dbReference type="Gene3D" id="3.60.21.10">
    <property type="match status" value="1"/>
</dbReference>
<feature type="region of interest" description="Disordered" evidence="1">
    <location>
        <begin position="316"/>
        <end position="335"/>
    </location>
</feature>
<keyword evidence="2" id="KW-0732">Signal</keyword>
<organism evidence="6 7">
    <name type="scientific">Streptomyces virens</name>
    <dbReference type="NCBI Taxonomy" id="285572"/>
    <lineage>
        <taxon>Bacteria</taxon>
        <taxon>Bacillati</taxon>
        <taxon>Actinomycetota</taxon>
        <taxon>Actinomycetes</taxon>
        <taxon>Kitasatosporales</taxon>
        <taxon>Streptomycetaceae</taxon>
        <taxon>Streptomyces</taxon>
    </lineage>
</organism>
<dbReference type="Pfam" id="PF16370">
    <property type="entry name" value="MetallophosC"/>
    <property type="match status" value="1"/>
</dbReference>
<gene>
    <name evidence="6" type="ORF">GCM10010451_33090</name>
</gene>
<dbReference type="InterPro" id="IPR029052">
    <property type="entry name" value="Metallo-depent_PP-like"/>
</dbReference>
<feature type="domain" description="Calcineurin-like phosphoesterase C-terminal" evidence="4">
    <location>
        <begin position="434"/>
        <end position="629"/>
    </location>
</feature>
<name>A0ABP6PJW5_9ACTN</name>
<dbReference type="InterPro" id="IPR032288">
    <property type="entry name" value="Metallophos_C"/>
</dbReference>
<keyword evidence="7" id="KW-1185">Reference proteome</keyword>
<dbReference type="Proteomes" id="UP001501866">
    <property type="component" value="Unassembled WGS sequence"/>
</dbReference>
<proteinExistence type="predicted"/>
<protein>
    <submittedName>
        <fullName evidence="6">Calcineurin-like phosphoesterase family protein</fullName>
    </submittedName>
</protein>
<feature type="signal peptide" evidence="2">
    <location>
        <begin position="1"/>
        <end position="32"/>
    </location>
</feature>
<dbReference type="RefSeq" id="WP_202432648.1">
    <property type="nucleotide sequence ID" value="NZ_BAAAUH010000022.1"/>
</dbReference>
<feature type="chain" id="PRO_5045470875" evidence="2">
    <location>
        <begin position="33"/>
        <end position="641"/>
    </location>
</feature>
<evidence type="ECO:0000313" key="6">
    <source>
        <dbReference type="EMBL" id="GAA3181252.1"/>
    </source>
</evidence>
<dbReference type="Pfam" id="PF16371">
    <property type="entry name" value="MetallophosN"/>
    <property type="match status" value="1"/>
</dbReference>
<feature type="region of interest" description="Disordered" evidence="1">
    <location>
        <begin position="41"/>
        <end position="64"/>
    </location>
</feature>
<dbReference type="Pfam" id="PF00149">
    <property type="entry name" value="Metallophos"/>
    <property type="match status" value="1"/>
</dbReference>
<reference evidence="7" key="1">
    <citation type="journal article" date="2019" name="Int. J. Syst. Evol. Microbiol.">
        <title>The Global Catalogue of Microorganisms (GCM) 10K type strain sequencing project: providing services to taxonomists for standard genome sequencing and annotation.</title>
        <authorList>
            <consortium name="The Broad Institute Genomics Platform"/>
            <consortium name="The Broad Institute Genome Sequencing Center for Infectious Disease"/>
            <person name="Wu L."/>
            <person name="Ma J."/>
        </authorList>
    </citation>
    <scope>NUCLEOTIDE SEQUENCE [LARGE SCALE GENOMIC DNA]</scope>
    <source>
        <strain evidence="7">JCM 9095</strain>
    </source>
</reference>
<dbReference type="InterPro" id="IPR032285">
    <property type="entry name" value="Metallophos_N"/>
</dbReference>
<evidence type="ECO:0000259" key="5">
    <source>
        <dbReference type="Pfam" id="PF16371"/>
    </source>
</evidence>
<accession>A0ABP6PJW5</accession>
<dbReference type="InterPro" id="IPR013783">
    <property type="entry name" value="Ig-like_fold"/>
</dbReference>
<evidence type="ECO:0000256" key="1">
    <source>
        <dbReference type="SAM" id="MobiDB-lite"/>
    </source>
</evidence>
<comment type="caution">
    <text evidence="6">The sequence shown here is derived from an EMBL/GenBank/DDBJ whole genome shotgun (WGS) entry which is preliminary data.</text>
</comment>
<dbReference type="PANTHER" id="PTHR43143:SF6">
    <property type="entry name" value="BLL3016 PROTEIN"/>
    <property type="match status" value="1"/>
</dbReference>
<dbReference type="InterPro" id="IPR004843">
    <property type="entry name" value="Calcineurin-like_PHP"/>
</dbReference>
<feature type="domain" description="Calcineurin-like phosphoesterase" evidence="3">
    <location>
        <begin position="198"/>
        <end position="405"/>
    </location>
</feature>
<dbReference type="Gene3D" id="2.60.40.10">
    <property type="entry name" value="Immunoglobulins"/>
    <property type="match status" value="1"/>
</dbReference>